<dbReference type="AlphaFoldDB" id="A0A5J6PSZ6"/>
<dbReference type="GO" id="GO:0047355">
    <property type="term" value="F:CDP-glycerol glycerophosphotransferase activity"/>
    <property type="evidence" value="ECO:0007669"/>
    <property type="project" value="InterPro"/>
</dbReference>
<keyword evidence="2" id="KW-1185">Reference proteome</keyword>
<evidence type="ECO:0000313" key="2">
    <source>
        <dbReference type="Proteomes" id="UP000325713"/>
    </source>
</evidence>
<name>A0A5J6PSZ6_9NEIS</name>
<dbReference type="Gene3D" id="3.40.50.12580">
    <property type="match status" value="1"/>
</dbReference>
<evidence type="ECO:0000313" key="1">
    <source>
        <dbReference type="EMBL" id="QEY25645.1"/>
    </source>
</evidence>
<accession>A0A5J6PSZ6</accession>
<dbReference type="SUPFAM" id="SSF53756">
    <property type="entry name" value="UDP-Glycosyltransferase/glycogen phosphorylase"/>
    <property type="match status" value="1"/>
</dbReference>
<dbReference type="Proteomes" id="UP000325713">
    <property type="component" value="Chromosome"/>
</dbReference>
<evidence type="ECO:0008006" key="3">
    <source>
        <dbReference type="Google" id="ProtNLM"/>
    </source>
</evidence>
<dbReference type="RefSeq" id="WP_151050154.1">
    <property type="nucleotide sequence ID" value="NZ_CP031700.1"/>
</dbReference>
<reference evidence="1 2" key="1">
    <citation type="submission" date="2018-08" db="EMBL/GenBank/DDBJ databases">
        <title>Neisseria zalophi ATCC BAA-2455 complete genome.</title>
        <authorList>
            <person name="Veseli I.A."/>
            <person name="Buttler R."/>
            <person name="Mascarenhas dos Santos A.C."/>
            <person name="Pombert J.-F."/>
        </authorList>
    </citation>
    <scope>NUCLEOTIDE SEQUENCE [LARGE SCALE GENOMIC DNA]</scope>
    <source>
        <strain evidence="1 2">ATCC BAA-2455</strain>
    </source>
</reference>
<dbReference type="Pfam" id="PF04464">
    <property type="entry name" value="Glyphos_transf"/>
    <property type="match status" value="1"/>
</dbReference>
<dbReference type="PANTHER" id="PTHR37316">
    <property type="entry name" value="TEICHOIC ACID GLYCEROL-PHOSPHATE PRIMASE"/>
    <property type="match status" value="1"/>
</dbReference>
<gene>
    <name evidence="1" type="ORF">D0T92_03215</name>
</gene>
<dbReference type="PANTHER" id="PTHR37316:SF3">
    <property type="entry name" value="TEICHOIC ACID GLYCEROL-PHOSPHATE TRANSFERASE"/>
    <property type="match status" value="1"/>
</dbReference>
<dbReference type="OrthoDB" id="8564828at2"/>
<dbReference type="GO" id="GO:0016020">
    <property type="term" value="C:membrane"/>
    <property type="evidence" value="ECO:0007669"/>
    <property type="project" value="InterPro"/>
</dbReference>
<dbReference type="KEGG" id="nzl:D0T92_03215"/>
<sequence length="373" mass="44607">MKKEKNCYWLFNDRPINANDNAEYFFEYINKNHKKIAKKCYFILSKDSPDIDRMRKIGKVVIQNSFKHKYLYLNAKYIFTSHLATSFFKPISFKHLKYYNDLIESKIVWLQHGITMNDIESAANKFNKQVSKIVTGATFESQIFSQKKFFYQDNDLYKTGFPRYDKLRKGNEKTILIMPTWRSYLSGRILPSGLHAEIDSFKDSAYFNNFFNLLSNEELYEKLKEYGYKIKFILHPGFKQYVKYFKPLDNDVIEIIDEVSFSYNKLFNESCLLVTDYSSVFFDFSYTKKPCLFFQFDTDEFYGNHYKKGYFDFETMAPGKIITDLNLLTWEIIKMMETNMYMDNIYINRISNIHQYMDNQNSERLLAEVLKNG</sequence>
<dbReference type="InterPro" id="IPR007554">
    <property type="entry name" value="Glycerophosphate_synth"/>
</dbReference>
<dbReference type="InterPro" id="IPR043148">
    <property type="entry name" value="TagF_C"/>
</dbReference>
<protein>
    <recommendedName>
        <fullName evidence="3">Teichoic acid biosynthesis protein</fullName>
    </recommendedName>
</protein>
<organism evidence="1 2">
    <name type="scientific">Neisseria zalophi</name>
    <dbReference type="NCBI Taxonomy" id="640030"/>
    <lineage>
        <taxon>Bacteria</taxon>
        <taxon>Pseudomonadati</taxon>
        <taxon>Pseudomonadota</taxon>
        <taxon>Betaproteobacteria</taxon>
        <taxon>Neisseriales</taxon>
        <taxon>Neisseriaceae</taxon>
        <taxon>Neisseria</taxon>
    </lineage>
</organism>
<dbReference type="InterPro" id="IPR051612">
    <property type="entry name" value="Teichoic_Acid_Biosynth"/>
</dbReference>
<proteinExistence type="predicted"/>
<dbReference type="EMBL" id="CP031700">
    <property type="protein sequence ID" value="QEY25645.1"/>
    <property type="molecule type" value="Genomic_DNA"/>
</dbReference>